<dbReference type="Proteomes" id="UP001500575">
    <property type="component" value="Unassembled WGS sequence"/>
</dbReference>
<dbReference type="SUPFAM" id="SSF49373">
    <property type="entry name" value="Invasin/intimin cell-adhesion fragments"/>
    <property type="match status" value="2"/>
</dbReference>
<evidence type="ECO:0000256" key="1">
    <source>
        <dbReference type="SAM" id="MobiDB-lite"/>
    </source>
</evidence>
<gene>
    <name evidence="3" type="ORF">GCM10009843_14430</name>
</gene>
<sequence length="1504" mass="158433">MLASLAVLSGLVTVVGTAPASAGPVDAGWAVVGPGEPPLTRTLSDGTTSAAAMTYNGDGLGASASWDFTTTATTSSATGDIKVPWTWQGLHAWFQVRVQLDLIVNGAVRATILNPPLTSCCTTPSNGFLYGGVATFPDAWVGPSDTYGFRLTGGNGDYNNFINGTFTLSTKPYLDGTIGQDNRQWLGAEALPAGDQFRRIEEAGEARWFKIPVVPGQQVTVNLSGAGERDQLGNWPDLSRDYDLALYGDIATTFDRLTKGSDLTQLAGAAAAGAPGDANPVPAFPSEVAKAATIPTALPSTTFAPRIYAPRIYAPRIYAPRIYAPRIYAPRIYAPRIYAPGVYSADFQVDPEFRDAFVGAQSQSLLAVSANTDHRAEALSAATGNTDGFFYVRVQGHDDQAFDTDNAFQLTYTVTGGEACKDLLDYHASPSLGATGNGFSTVIVTDTARLGLPAGSAGRQTFLDTLGELAAATAGTVVDLSDSQRILDLQDQARVRSRCPYAMNLVAREAKAIIDSYRNPASKYVVIAGGDDVVPFFRYPDTSGLGQESQFADEITLLDDSAAKASLRNDQVLSQDAYGARSEVTIGGATVPVQDLAVGRLVKTPDEIIATVRHYLDDLRGAPIASRSSLVTGYDFLEDAAKGVNAEFAGAMPGGRHDELIAAAGTPHDQSWKADDLYDALIGGQRHDLVYLAGHFSANDTLAADFATALEAGELDSAVDGHFTDTLVLSAGCHSGYNFVDGAAPQGTNTFDWTQAFAREKAVLIGGTGYQYGDSDFLEYSERLYLGIVQRLRESPTTPAVDAPAVAVGSALTLAKQDYLSSLSVLQGIDQKAVLQATLYGLPMTGVDFTDAGRQNPQGSASTVTPEAATTGPGAGLTLQVDDQNYPTPTTERTKTSGAAATTYGLPAQHTWLEGPSGGVTVQPGAPALPKQVENVSHGNLILRGVGFRGGSYVDSRGILPLTGAPAIEGASANTTFESPSFFPQKLLAANYFGALGESGRTSLILTPGQYVNDPDSTLELRKNIQRAYGDLDVRLFYTNASVPKVGLSDPTLAAAPGISDVRATVLGNQVTFSARVAGDPAAGVQQAWVTYTTGSAPVVDPETGKTTLRGRWQSLDLDQVQDDSTLWTKTLTLTDPTDWEGMRFLVQAANGAGGVALDTADGGYFGVSPADDGRGFLELLTTSPAATPPLGVTAKVTGGGRNLEGRTVVFSVLRGSEVLSTVTGMTDPEGRLIAQVDGATPAGRVTVRADLYDLAGQLVMSRVVDVVLDGLVISTPEWLATRAGTAYPQPLFATVVKRGAGPVSGVPVTFSLPTTGARATFAGGATTVTVTTNADGYAEAPPMTAGNTVGAFEARVSAEGADLMRVPMAAQYAMTLFDNPVNNTGTTTRSPSANTPLAVGALEWDDARLSDMAAAQLVRDKRVQVRWREVGAQYWSYKNDLATYDATEDEFRANLKGPSLNLGKGKHYVVEVRLLPASADPQPDQMTQRYFDLGRRSFELYLK</sequence>
<evidence type="ECO:0000313" key="4">
    <source>
        <dbReference type="Proteomes" id="UP001500575"/>
    </source>
</evidence>
<evidence type="ECO:0000256" key="2">
    <source>
        <dbReference type="SAM" id="SignalP"/>
    </source>
</evidence>
<protein>
    <recommendedName>
        <fullName evidence="5">Gingipain domain-containing protein</fullName>
    </recommendedName>
</protein>
<dbReference type="InterPro" id="IPR008964">
    <property type="entry name" value="Invasin/intimin_cell_adhesion"/>
</dbReference>
<name>A0ABN2Y2T6_9ACTN</name>
<dbReference type="InterPro" id="IPR013783">
    <property type="entry name" value="Ig-like_fold"/>
</dbReference>
<dbReference type="Gene3D" id="2.60.40.10">
    <property type="entry name" value="Immunoglobulins"/>
    <property type="match status" value="1"/>
</dbReference>
<feature type="chain" id="PRO_5046726028" description="Gingipain domain-containing protein" evidence="2">
    <location>
        <begin position="23"/>
        <end position="1504"/>
    </location>
</feature>
<comment type="caution">
    <text evidence="3">The sequence shown here is derived from an EMBL/GenBank/DDBJ whole genome shotgun (WGS) entry which is preliminary data.</text>
</comment>
<feature type="compositionally biased region" description="Polar residues" evidence="1">
    <location>
        <begin position="853"/>
        <end position="865"/>
    </location>
</feature>
<dbReference type="EMBL" id="BAAAQQ010000007">
    <property type="protein sequence ID" value="GAA2120758.1"/>
    <property type="molecule type" value="Genomic_DNA"/>
</dbReference>
<feature type="signal peptide" evidence="2">
    <location>
        <begin position="1"/>
        <end position="22"/>
    </location>
</feature>
<accession>A0ABN2Y2T6</accession>
<feature type="region of interest" description="Disordered" evidence="1">
    <location>
        <begin position="851"/>
        <end position="876"/>
    </location>
</feature>
<organism evidence="3 4">
    <name type="scientific">Nocardioides bigeumensis</name>
    <dbReference type="NCBI Taxonomy" id="433657"/>
    <lineage>
        <taxon>Bacteria</taxon>
        <taxon>Bacillati</taxon>
        <taxon>Actinomycetota</taxon>
        <taxon>Actinomycetes</taxon>
        <taxon>Propionibacteriales</taxon>
        <taxon>Nocardioidaceae</taxon>
        <taxon>Nocardioides</taxon>
    </lineage>
</organism>
<keyword evidence="2" id="KW-0732">Signal</keyword>
<reference evidence="3 4" key="1">
    <citation type="journal article" date="2019" name="Int. J. Syst. Evol. Microbiol.">
        <title>The Global Catalogue of Microorganisms (GCM) 10K type strain sequencing project: providing services to taxonomists for standard genome sequencing and annotation.</title>
        <authorList>
            <consortium name="The Broad Institute Genomics Platform"/>
            <consortium name="The Broad Institute Genome Sequencing Center for Infectious Disease"/>
            <person name="Wu L."/>
            <person name="Ma J."/>
        </authorList>
    </citation>
    <scope>NUCLEOTIDE SEQUENCE [LARGE SCALE GENOMIC DNA]</scope>
    <source>
        <strain evidence="3 4">JCM 16021</strain>
    </source>
</reference>
<keyword evidence="4" id="KW-1185">Reference proteome</keyword>
<evidence type="ECO:0008006" key="5">
    <source>
        <dbReference type="Google" id="ProtNLM"/>
    </source>
</evidence>
<evidence type="ECO:0000313" key="3">
    <source>
        <dbReference type="EMBL" id="GAA2120758.1"/>
    </source>
</evidence>
<proteinExistence type="predicted"/>